<dbReference type="InterPro" id="IPR005665">
    <property type="entry name" value="SecF_bac"/>
</dbReference>
<evidence type="ECO:0000256" key="6">
    <source>
        <dbReference type="ARBA" id="ARBA00022989"/>
    </source>
</evidence>
<dbReference type="GO" id="GO:0065002">
    <property type="term" value="P:intracellular protein transmembrane transport"/>
    <property type="evidence" value="ECO:0007669"/>
    <property type="project" value="UniProtKB-UniRule"/>
</dbReference>
<feature type="transmembrane region" description="Helical" evidence="12">
    <location>
        <begin position="254"/>
        <end position="280"/>
    </location>
</feature>
<dbReference type="HAMAP" id="MF_01464_B">
    <property type="entry name" value="SecF_B"/>
    <property type="match status" value="1"/>
</dbReference>
<sequence>MLKIIEKTKIWFAISIVLIVIGMGSLFVNGLNFGIDFNGGTVVTIEMGEKIIPETKSEIDTIIQKYDKNATSNTSNETQIEIKSNSLDENTTNDLFEEIKTAYNLEDADLLSQSNVGPAVGKELKSKALKALVIAVLAMLAYIAIRFEFKFGIAAVIALLHDILITLGVYALFRVPLNTPFIAAMLTILGYSINDTIVIFDRIRENTKNMKGKSITEVTNISVTQTMSRSINTVLTTLITIVSVYIFVPAVRDFTFPLIVGILSGAYSSIFIASPVWVLLKKQK</sequence>
<dbReference type="InterPro" id="IPR055344">
    <property type="entry name" value="SecD_SecF_C_bact"/>
</dbReference>
<comment type="subunit">
    <text evidence="12">Forms a complex with SecD. Part of the essential Sec protein translocation apparatus which comprises SecA, SecYEG and auxiliary proteins SecDF. Other proteins may also be involved.</text>
</comment>
<comment type="similarity">
    <text evidence="10">In the C-terminal section; belongs to the SecD/SecF family. SecF subfamily.</text>
</comment>
<dbReference type="STRING" id="1121316.SAMN02745207_00974"/>
<protein>
    <recommendedName>
        <fullName evidence="12">Protein-export membrane protein SecF</fullName>
    </recommendedName>
</protein>
<dbReference type="PANTHER" id="PTHR30081:SF8">
    <property type="entry name" value="PROTEIN TRANSLOCASE SUBUNIT SECF"/>
    <property type="match status" value="1"/>
</dbReference>
<keyword evidence="15" id="KW-1185">Reference proteome</keyword>
<gene>
    <name evidence="12" type="primary">secF</name>
    <name evidence="14" type="ORF">SAMN02745207_00974</name>
</gene>
<keyword evidence="5 12" id="KW-0653">Protein transport</keyword>
<evidence type="ECO:0000259" key="13">
    <source>
        <dbReference type="Pfam" id="PF02355"/>
    </source>
</evidence>
<feature type="domain" description="Protein export membrane protein SecD/SecF C-terminal" evidence="13">
    <location>
        <begin position="107"/>
        <end position="282"/>
    </location>
</feature>
<dbReference type="RefSeq" id="WP_073337301.1">
    <property type="nucleotide sequence ID" value="NZ_FQXM01000004.1"/>
</dbReference>
<name>A0A1M5SL99_9CLOT</name>
<evidence type="ECO:0000256" key="9">
    <source>
        <dbReference type="ARBA" id="ARBA00059018"/>
    </source>
</evidence>
<dbReference type="EMBL" id="FQXM01000004">
    <property type="protein sequence ID" value="SHH38683.1"/>
    <property type="molecule type" value="Genomic_DNA"/>
</dbReference>
<evidence type="ECO:0000256" key="7">
    <source>
        <dbReference type="ARBA" id="ARBA00023010"/>
    </source>
</evidence>
<dbReference type="PANTHER" id="PTHR30081">
    <property type="entry name" value="PROTEIN-EXPORT MEMBRANE PROTEIN SEC"/>
    <property type="match status" value="1"/>
</dbReference>
<dbReference type="Gene3D" id="1.20.1640.10">
    <property type="entry name" value="Multidrug efflux transporter AcrB transmembrane domain"/>
    <property type="match status" value="1"/>
</dbReference>
<organism evidence="14 15">
    <name type="scientific">Clostridium grantii DSM 8605</name>
    <dbReference type="NCBI Taxonomy" id="1121316"/>
    <lineage>
        <taxon>Bacteria</taxon>
        <taxon>Bacillati</taxon>
        <taxon>Bacillota</taxon>
        <taxon>Clostridia</taxon>
        <taxon>Eubacteriales</taxon>
        <taxon>Clostridiaceae</taxon>
        <taxon>Clostridium</taxon>
    </lineage>
</organism>
<comment type="function">
    <text evidence="9 12">Part of the Sec protein translocase complex. Interacts with the SecYEG preprotein conducting channel. SecDF uses the proton motive force (PMF) to complete protein translocation after the ATP-dependent function of SecA.</text>
</comment>
<dbReference type="AlphaFoldDB" id="A0A1M5SL99"/>
<evidence type="ECO:0000313" key="14">
    <source>
        <dbReference type="EMBL" id="SHH38683.1"/>
    </source>
</evidence>
<dbReference type="FunFam" id="1.20.1640.10:FF:000024">
    <property type="entry name" value="Multifunctional fusion protein"/>
    <property type="match status" value="1"/>
</dbReference>
<evidence type="ECO:0000313" key="15">
    <source>
        <dbReference type="Proteomes" id="UP000184447"/>
    </source>
</evidence>
<dbReference type="NCBIfam" id="TIGR00966">
    <property type="entry name" value="transloc_SecF"/>
    <property type="match status" value="1"/>
</dbReference>
<dbReference type="Pfam" id="PF07549">
    <property type="entry name" value="Sec_GG"/>
    <property type="match status" value="1"/>
</dbReference>
<feature type="transmembrane region" description="Helical" evidence="12">
    <location>
        <begin position="179"/>
        <end position="200"/>
    </location>
</feature>
<reference evidence="14 15" key="1">
    <citation type="submission" date="2016-11" db="EMBL/GenBank/DDBJ databases">
        <authorList>
            <person name="Jaros S."/>
            <person name="Januszkiewicz K."/>
            <person name="Wedrychowicz H."/>
        </authorList>
    </citation>
    <scope>NUCLEOTIDE SEQUENCE [LARGE SCALE GENOMIC DNA]</scope>
    <source>
        <strain evidence="14 15">DSM 8605</strain>
    </source>
</reference>
<evidence type="ECO:0000256" key="3">
    <source>
        <dbReference type="ARBA" id="ARBA00022475"/>
    </source>
</evidence>
<keyword evidence="7 12" id="KW-0811">Translocation</keyword>
<evidence type="ECO:0000256" key="11">
    <source>
        <dbReference type="ARBA" id="ARBA00061053"/>
    </source>
</evidence>
<keyword evidence="2 12" id="KW-0813">Transport</keyword>
<proteinExistence type="inferred from homology"/>
<keyword evidence="8 12" id="KW-0472">Membrane</keyword>
<evidence type="ECO:0000256" key="5">
    <source>
        <dbReference type="ARBA" id="ARBA00022927"/>
    </source>
</evidence>
<evidence type="ECO:0000256" key="4">
    <source>
        <dbReference type="ARBA" id="ARBA00022692"/>
    </source>
</evidence>
<feature type="transmembrane region" description="Helical" evidence="12">
    <location>
        <begin position="230"/>
        <end position="248"/>
    </location>
</feature>
<accession>A0A1M5SL99</accession>
<feature type="transmembrane region" description="Helical" evidence="12">
    <location>
        <begin position="152"/>
        <end position="173"/>
    </location>
</feature>
<dbReference type="NCBIfam" id="TIGR00916">
    <property type="entry name" value="2A0604s01"/>
    <property type="match status" value="1"/>
</dbReference>
<dbReference type="InterPro" id="IPR022646">
    <property type="entry name" value="SecD/SecF_CS"/>
</dbReference>
<evidence type="ECO:0000256" key="12">
    <source>
        <dbReference type="HAMAP-Rule" id="MF_01464"/>
    </source>
</evidence>
<keyword evidence="6 12" id="KW-1133">Transmembrane helix</keyword>
<dbReference type="InterPro" id="IPR022813">
    <property type="entry name" value="SecD/SecF_arch_bac"/>
</dbReference>
<dbReference type="GO" id="GO:0006605">
    <property type="term" value="P:protein targeting"/>
    <property type="evidence" value="ECO:0007669"/>
    <property type="project" value="UniProtKB-UniRule"/>
</dbReference>
<dbReference type="InterPro" id="IPR048634">
    <property type="entry name" value="SecD_SecF_C"/>
</dbReference>
<evidence type="ECO:0000256" key="2">
    <source>
        <dbReference type="ARBA" id="ARBA00022448"/>
    </source>
</evidence>
<dbReference type="GO" id="GO:0043952">
    <property type="term" value="P:protein transport by the Sec complex"/>
    <property type="evidence" value="ECO:0007669"/>
    <property type="project" value="UniProtKB-UniRule"/>
</dbReference>
<dbReference type="SUPFAM" id="SSF82866">
    <property type="entry name" value="Multidrug efflux transporter AcrB transmembrane domain"/>
    <property type="match status" value="1"/>
</dbReference>
<evidence type="ECO:0000256" key="1">
    <source>
        <dbReference type="ARBA" id="ARBA00004651"/>
    </source>
</evidence>
<comment type="similarity">
    <text evidence="11">In the N-terminal section; belongs to the SecD/SecF family. SecD subfamily.</text>
</comment>
<keyword evidence="3 12" id="KW-1003">Cell membrane</keyword>
<comment type="subcellular location">
    <subcellularLocation>
        <location evidence="1 12">Cell membrane</location>
        <topology evidence="1 12">Multi-pass membrane protein</topology>
    </subcellularLocation>
</comment>
<dbReference type="InterPro" id="IPR022645">
    <property type="entry name" value="SecD/SecF_bac"/>
</dbReference>
<evidence type="ECO:0000256" key="8">
    <source>
        <dbReference type="ARBA" id="ARBA00023136"/>
    </source>
</evidence>
<comment type="similarity">
    <text evidence="12">Belongs to the SecD/SecF family. SecF subfamily.</text>
</comment>
<evidence type="ECO:0000256" key="10">
    <source>
        <dbReference type="ARBA" id="ARBA00060856"/>
    </source>
</evidence>
<dbReference type="Pfam" id="PF02355">
    <property type="entry name" value="SecD_SecF_C"/>
    <property type="match status" value="1"/>
</dbReference>
<dbReference type="PRINTS" id="PR01755">
    <property type="entry name" value="SECFTRNLCASE"/>
</dbReference>
<feature type="transmembrane region" description="Helical" evidence="12">
    <location>
        <begin position="12"/>
        <end position="31"/>
    </location>
</feature>
<feature type="transmembrane region" description="Helical" evidence="12">
    <location>
        <begin position="128"/>
        <end position="145"/>
    </location>
</feature>
<dbReference type="Proteomes" id="UP000184447">
    <property type="component" value="Unassembled WGS sequence"/>
</dbReference>
<dbReference type="GO" id="GO:0015450">
    <property type="term" value="F:protein-transporting ATPase activity"/>
    <property type="evidence" value="ECO:0007669"/>
    <property type="project" value="InterPro"/>
</dbReference>
<dbReference type="GO" id="GO:0005886">
    <property type="term" value="C:plasma membrane"/>
    <property type="evidence" value="ECO:0007669"/>
    <property type="project" value="UniProtKB-SubCell"/>
</dbReference>
<keyword evidence="4 12" id="KW-0812">Transmembrane</keyword>
<dbReference type="OrthoDB" id="9805019at2"/>